<accession>A0AAN4PSS6</accession>
<protein>
    <recommendedName>
        <fullName evidence="7">Aflatoxin regulatory protein domain-containing protein</fullName>
    </recommendedName>
</protein>
<dbReference type="GO" id="GO:0003677">
    <property type="term" value="F:DNA binding"/>
    <property type="evidence" value="ECO:0007669"/>
    <property type="project" value="UniProtKB-KW"/>
</dbReference>
<evidence type="ECO:0000313" key="8">
    <source>
        <dbReference type="EMBL" id="GAQ11456.1"/>
    </source>
</evidence>
<dbReference type="EMBL" id="BCLY01000016">
    <property type="protein sequence ID" value="GAQ11456.1"/>
    <property type="molecule type" value="Genomic_DNA"/>
</dbReference>
<comment type="caution">
    <text evidence="8">The sequence shown here is derived from an EMBL/GenBank/DDBJ whole genome shotgun (WGS) entry which is preliminary data.</text>
</comment>
<dbReference type="Proteomes" id="UP000051487">
    <property type="component" value="Unassembled WGS sequence"/>
</dbReference>
<feature type="compositionally biased region" description="Basic and acidic residues" evidence="6">
    <location>
        <begin position="1"/>
        <end position="15"/>
    </location>
</feature>
<evidence type="ECO:0000256" key="3">
    <source>
        <dbReference type="ARBA" id="ARBA00023125"/>
    </source>
</evidence>
<name>A0AAN4PSS6_ASPLE</name>
<gene>
    <name evidence="8" type="ORF">ALT_8777</name>
</gene>
<evidence type="ECO:0000256" key="2">
    <source>
        <dbReference type="ARBA" id="ARBA00023015"/>
    </source>
</evidence>
<dbReference type="Pfam" id="PF08493">
    <property type="entry name" value="AflR"/>
    <property type="match status" value="1"/>
</dbReference>
<evidence type="ECO:0000256" key="1">
    <source>
        <dbReference type="ARBA" id="ARBA00022723"/>
    </source>
</evidence>
<evidence type="ECO:0000256" key="5">
    <source>
        <dbReference type="ARBA" id="ARBA00023242"/>
    </source>
</evidence>
<reference evidence="8 9" key="1">
    <citation type="submission" date="2015-11" db="EMBL/GenBank/DDBJ databases">
        <title>Aspergillus lentulus strain IFM 54703T.</title>
        <authorList>
            <person name="Kusuya Y."/>
            <person name="Sakai K."/>
            <person name="Kamei K."/>
            <person name="Takahashi H."/>
            <person name="Yaguchi T."/>
        </authorList>
    </citation>
    <scope>NUCLEOTIDE SEQUENCE [LARGE SCALE GENOMIC DNA]</scope>
    <source>
        <strain evidence="8 9">IFM 54703</strain>
    </source>
</reference>
<feature type="region of interest" description="Disordered" evidence="6">
    <location>
        <begin position="1"/>
        <end position="73"/>
    </location>
</feature>
<organism evidence="8 9">
    <name type="scientific">Aspergillus lentulus</name>
    <dbReference type="NCBI Taxonomy" id="293939"/>
    <lineage>
        <taxon>Eukaryota</taxon>
        <taxon>Fungi</taxon>
        <taxon>Dikarya</taxon>
        <taxon>Ascomycota</taxon>
        <taxon>Pezizomycotina</taxon>
        <taxon>Eurotiomycetes</taxon>
        <taxon>Eurotiomycetidae</taxon>
        <taxon>Eurotiales</taxon>
        <taxon>Aspergillaceae</taxon>
        <taxon>Aspergillus</taxon>
        <taxon>Aspergillus subgen. Fumigati</taxon>
    </lineage>
</organism>
<feature type="domain" description="Aflatoxin regulatory protein" evidence="7">
    <location>
        <begin position="238"/>
        <end position="303"/>
    </location>
</feature>
<sequence length="387" mass="42238">MGVTQPKHDVQEGHHALGVTEIGKPKGSMNKKTIERLRRMREAQDREIHEAQGAAPTPPATSNTSAAVSSSDARPDLLQIPSELGDFCIPIRLSEPAFEEFFLSDECLLELDNNWPLTTAESPCRTDNAQLPLNAIAPQVENNSTTQDAGPTIDTLSFVEEERHENSPQPCTTPSESSLAPVPLDPQALPVHQELKTQGITHPKLLKSRACDDSLCGITSCTHSPCACFSTAINHLCNLRTTPRSADQFRSIDTLLIHSRRILPSMRHLLKCHSCTADTQALFLAMMVLSRLLEWSRSSLSARGVCAEVRLGRYCASGEFGAIVATMMIQKHLGEIKQTVAEFKKSVDEIPQGNPDAAYLTMQAKGFESELDGLIGRLPNDSAVSAH</sequence>
<keyword evidence="1" id="KW-0479">Metal-binding</keyword>
<dbReference type="GO" id="GO:0006355">
    <property type="term" value="P:regulation of DNA-templated transcription"/>
    <property type="evidence" value="ECO:0007669"/>
    <property type="project" value="InterPro"/>
</dbReference>
<keyword evidence="4" id="KW-0804">Transcription</keyword>
<dbReference type="InterPro" id="IPR013700">
    <property type="entry name" value="AflR"/>
</dbReference>
<keyword evidence="5" id="KW-0539">Nucleus</keyword>
<evidence type="ECO:0000256" key="4">
    <source>
        <dbReference type="ARBA" id="ARBA00023163"/>
    </source>
</evidence>
<evidence type="ECO:0000259" key="7">
    <source>
        <dbReference type="Pfam" id="PF08493"/>
    </source>
</evidence>
<keyword evidence="3" id="KW-0238">DNA-binding</keyword>
<feature type="compositionally biased region" description="Basic and acidic residues" evidence="6">
    <location>
        <begin position="32"/>
        <end position="50"/>
    </location>
</feature>
<evidence type="ECO:0000313" key="9">
    <source>
        <dbReference type="Proteomes" id="UP000051487"/>
    </source>
</evidence>
<dbReference type="GO" id="GO:0045122">
    <property type="term" value="P:aflatoxin biosynthetic process"/>
    <property type="evidence" value="ECO:0007669"/>
    <property type="project" value="InterPro"/>
</dbReference>
<dbReference type="GO" id="GO:0046872">
    <property type="term" value="F:metal ion binding"/>
    <property type="evidence" value="ECO:0007669"/>
    <property type="project" value="UniProtKB-KW"/>
</dbReference>
<feature type="compositionally biased region" description="Low complexity" evidence="6">
    <location>
        <begin position="60"/>
        <end position="71"/>
    </location>
</feature>
<dbReference type="AlphaFoldDB" id="A0AAN4PSS6"/>
<evidence type="ECO:0000256" key="6">
    <source>
        <dbReference type="SAM" id="MobiDB-lite"/>
    </source>
</evidence>
<proteinExistence type="predicted"/>
<dbReference type="GO" id="GO:0005634">
    <property type="term" value="C:nucleus"/>
    <property type="evidence" value="ECO:0007669"/>
    <property type="project" value="InterPro"/>
</dbReference>
<keyword evidence="2" id="KW-0805">Transcription regulation</keyword>